<sequence length="260" mass="29136">MKKVSKILLLLAVAGIMSSCLQSGIDITVNKDGSGELVQTFKVQREYMAFMNMGESSSDPNMINRDQLEQMAGIMGEGVVLKKIIPSPADNIYAGYEAVYSFSDITKLKTSPTPMTTPGETGDDSDWITFDFAKGNTARLTVISQESEEEMMEESEEEWESSEPSAEEQAQIDQMKQIYRTMHFWFKIHFNGSITNTNALYSDKSAITIMDMSFEKIVENDDLFKKLTSEGESDLEKIRGDLEKAGVKVDDSDNIEVSFR</sequence>
<gene>
    <name evidence="3" type="ORF">HNR50_002349</name>
</gene>
<proteinExistence type="predicted"/>
<dbReference type="EMBL" id="JACHGJ010000004">
    <property type="protein sequence ID" value="MBB6480676.1"/>
    <property type="molecule type" value="Genomic_DNA"/>
</dbReference>
<evidence type="ECO:0000256" key="2">
    <source>
        <dbReference type="SAM" id="SignalP"/>
    </source>
</evidence>
<keyword evidence="2" id="KW-0732">Signal</keyword>
<dbReference type="PROSITE" id="PS51257">
    <property type="entry name" value="PROKAR_LIPOPROTEIN"/>
    <property type="match status" value="1"/>
</dbReference>
<dbReference type="RefSeq" id="WP_184746945.1">
    <property type="nucleotide sequence ID" value="NZ_JACHGJ010000004.1"/>
</dbReference>
<evidence type="ECO:0000313" key="4">
    <source>
        <dbReference type="Proteomes" id="UP000587760"/>
    </source>
</evidence>
<dbReference type="Proteomes" id="UP000587760">
    <property type="component" value="Unassembled WGS sequence"/>
</dbReference>
<dbReference type="AlphaFoldDB" id="A0A841RAC5"/>
<feature type="compositionally biased region" description="Acidic residues" evidence="1">
    <location>
        <begin position="147"/>
        <end position="161"/>
    </location>
</feature>
<name>A0A841RAC5_9SPIO</name>
<organism evidence="3 4">
    <name type="scientific">Spirochaeta isovalerica</name>
    <dbReference type="NCBI Taxonomy" id="150"/>
    <lineage>
        <taxon>Bacteria</taxon>
        <taxon>Pseudomonadati</taxon>
        <taxon>Spirochaetota</taxon>
        <taxon>Spirochaetia</taxon>
        <taxon>Spirochaetales</taxon>
        <taxon>Spirochaetaceae</taxon>
        <taxon>Spirochaeta</taxon>
    </lineage>
</organism>
<reference evidence="3 4" key="1">
    <citation type="submission" date="2020-08" db="EMBL/GenBank/DDBJ databases">
        <title>Genomic Encyclopedia of Type Strains, Phase IV (KMG-IV): sequencing the most valuable type-strain genomes for metagenomic binning, comparative biology and taxonomic classification.</title>
        <authorList>
            <person name="Goeker M."/>
        </authorList>
    </citation>
    <scope>NUCLEOTIDE SEQUENCE [LARGE SCALE GENOMIC DNA]</scope>
    <source>
        <strain evidence="3 4">DSM 2461</strain>
    </source>
</reference>
<feature type="chain" id="PRO_5032759925" description="Lipoprotein" evidence="2">
    <location>
        <begin position="24"/>
        <end position="260"/>
    </location>
</feature>
<comment type="caution">
    <text evidence="3">The sequence shown here is derived from an EMBL/GenBank/DDBJ whole genome shotgun (WGS) entry which is preliminary data.</text>
</comment>
<feature type="signal peptide" evidence="2">
    <location>
        <begin position="1"/>
        <end position="23"/>
    </location>
</feature>
<feature type="region of interest" description="Disordered" evidence="1">
    <location>
        <begin position="147"/>
        <end position="168"/>
    </location>
</feature>
<accession>A0A841RAC5</accession>
<evidence type="ECO:0000256" key="1">
    <source>
        <dbReference type="SAM" id="MobiDB-lite"/>
    </source>
</evidence>
<evidence type="ECO:0008006" key="5">
    <source>
        <dbReference type="Google" id="ProtNLM"/>
    </source>
</evidence>
<protein>
    <recommendedName>
        <fullName evidence="5">Lipoprotein</fullName>
    </recommendedName>
</protein>
<evidence type="ECO:0000313" key="3">
    <source>
        <dbReference type="EMBL" id="MBB6480676.1"/>
    </source>
</evidence>
<keyword evidence="4" id="KW-1185">Reference proteome</keyword>